<reference evidence="2 3" key="1">
    <citation type="submission" date="2007-04" db="EMBL/GenBank/DDBJ databases">
        <authorList>
            <person name="Fulton L."/>
            <person name="Clifton S."/>
            <person name="Fulton B."/>
            <person name="Xu J."/>
            <person name="Minx P."/>
            <person name="Pepin K.H."/>
            <person name="Johnson M."/>
            <person name="Thiruvilangam P."/>
            <person name="Bhonagiri V."/>
            <person name="Nash W.E."/>
            <person name="Mardis E.R."/>
            <person name="Wilson R.K."/>
        </authorList>
    </citation>
    <scope>NUCLEOTIDE SEQUENCE [LARGE SCALE GENOMIC DNA]</scope>
    <source>
        <strain evidence="2 3">L2-32</strain>
    </source>
</reference>
<comment type="caution">
    <text evidence="2">The sequence shown here is derived from an EMBL/GenBank/DDBJ whole genome shotgun (WGS) entry which is preliminary data.</text>
</comment>
<evidence type="ECO:0000313" key="3">
    <source>
        <dbReference type="Proteomes" id="UP000003773"/>
    </source>
</evidence>
<evidence type="ECO:0000256" key="1">
    <source>
        <dbReference type="SAM" id="MobiDB-lite"/>
    </source>
</evidence>
<accession>A7A2H4</accession>
<dbReference type="HOGENOM" id="CLU_3266358_0_0_11"/>
<proteinExistence type="predicted"/>
<dbReference type="Proteomes" id="UP000003773">
    <property type="component" value="Unassembled WGS sequence"/>
</dbReference>
<name>A7A2H4_BIFAD</name>
<sequence>MLKPPLAARLQGVIAESNKKGHPTLQDGPPYKNNRPQASLP</sequence>
<reference evidence="2 3" key="2">
    <citation type="submission" date="2007-05" db="EMBL/GenBank/DDBJ databases">
        <title>Draft genome sequence of Bifidobacterium adolescentis (L2-32).</title>
        <authorList>
            <person name="Sudarsanam P."/>
            <person name="Ley R."/>
            <person name="Guruge J."/>
            <person name="Turnbaugh P.J."/>
            <person name="Mahowald M."/>
            <person name="Liep D."/>
            <person name="Gordon J."/>
        </authorList>
    </citation>
    <scope>NUCLEOTIDE SEQUENCE [LARGE SCALE GENOMIC DNA]</scope>
    <source>
        <strain evidence="2 3">L2-32</strain>
    </source>
</reference>
<organism evidence="2 3">
    <name type="scientific">Bifidobacterium adolescentis L2-32</name>
    <dbReference type="NCBI Taxonomy" id="411481"/>
    <lineage>
        <taxon>Bacteria</taxon>
        <taxon>Bacillati</taxon>
        <taxon>Actinomycetota</taxon>
        <taxon>Actinomycetes</taxon>
        <taxon>Bifidobacteriales</taxon>
        <taxon>Bifidobacteriaceae</taxon>
        <taxon>Bifidobacterium</taxon>
    </lineage>
</organism>
<protein>
    <submittedName>
        <fullName evidence="2">Uncharacterized protein</fullName>
    </submittedName>
</protein>
<dbReference type="EMBL" id="AAXD02000001">
    <property type="protein sequence ID" value="EDN84194.1"/>
    <property type="molecule type" value="Genomic_DNA"/>
</dbReference>
<evidence type="ECO:0000313" key="2">
    <source>
        <dbReference type="EMBL" id="EDN84194.1"/>
    </source>
</evidence>
<dbReference type="AlphaFoldDB" id="A7A2H4"/>
<gene>
    <name evidence="2" type="ORF">BIFADO_00001</name>
</gene>
<feature type="region of interest" description="Disordered" evidence="1">
    <location>
        <begin position="13"/>
        <end position="41"/>
    </location>
</feature>